<sequence length="155" mass="16848">MKTIDESRPSTTTLSPDSHLKLIPDPWGVYEVVGRIKYRSAAGADFKFSFTLPSGSRFDFFALGPNAGAADENALRMGTFNWSAGDTNTAVYGGIGSSTDSTLYIRGLLFTEDTIGDFGLEWAQQVSTASTTRVRYCSTLVMEYVEENIGYSPAP</sequence>
<keyword evidence="2" id="KW-1185">Reference proteome</keyword>
<gene>
    <name evidence="1" type="ORF">GCM10017559_61540</name>
</gene>
<evidence type="ECO:0000313" key="2">
    <source>
        <dbReference type="Proteomes" id="UP001499930"/>
    </source>
</evidence>
<evidence type="ECO:0000313" key="1">
    <source>
        <dbReference type="EMBL" id="GAA3027176.1"/>
    </source>
</evidence>
<dbReference type="EMBL" id="BAAAWD010000016">
    <property type="protein sequence ID" value="GAA3027176.1"/>
    <property type="molecule type" value="Genomic_DNA"/>
</dbReference>
<proteinExistence type="predicted"/>
<comment type="caution">
    <text evidence="1">The sequence shown here is derived from an EMBL/GenBank/DDBJ whole genome shotgun (WGS) entry which is preliminary data.</text>
</comment>
<name>A0ABP6L414_9ACTN</name>
<organism evidence="1 2">
    <name type="scientific">Streptosporangium longisporum</name>
    <dbReference type="NCBI Taxonomy" id="46187"/>
    <lineage>
        <taxon>Bacteria</taxon>
        <taxon>Bacillati</taxon>
        <taxon>Actinomycetota</taxon>
        <taxon>Actinomycetes</taxon>
        <taxon>Streptosporangiales</taxon>
        <taxon>Streptosporangiaceae</taxon>
        <taxon>Streptosporangium</taxon>
    </lineage>
</organism>
<reference evidence="2" key="1">
    <citation type="journal article" date="2019" name="Int. J. Syst. Evol. Microbiol.">
        <title>The Global Catalogue of Microorganisms (GCM) 10K type strain sequencing project: providing services to taxonomists for standard genome sequencing and annotation.</title>
        <authorList>
            <consortium name="The Broad Institute Genomics Platform"/>
            <consortium name="The Broad Institute Genome Sequencing Center for Infectious Disease"/>
            <person name="Wu L."/>
            <person name="Ma J."/>
        </authorList>
    </citation>
    <scope>NUCLEOTIDE SEQUENCE [LARGE SCALE GENOMIC DNA]</scope>
    <source>
        <strain evidence="2">JCM 3106</strain>
    </source>
</reference>
<dbReference type="Proteomes" id="UP001499930">
    <property type="component" value="Unassembled WGS sequence"/>
</dbReference>
<protein>
    <submittedName>
        <fullName evidence="1">Uncharacterized protein</fullName>
    </submittedName>
</protein>
<accession>A0ABP6L414</accession>